<sequence length="125" mass="12681">MSAAACTGCSHFPGSAGPFEAFWGQGKPQMSPGINSLGSADTEKLVNASTRAASTVISDVRNAHGGQTDAHIGQREIPWHRLRPSPDPCPAGKGGLAPGSPSWQGQGPWAAGAQASPRKALAVAL</sequence>
<evidence type="ECO:0000313" key="2">
    <source>
        <dbReference type="EMBL" id="KAF6300551.1"/>
    </source>
</evidence>
<dbReference type="EMBL" id="JABWUV010000016">
    <property type="protein sequence ID" value="KAF6300551.1"/>
    <property type="molecule type" value="Genomic_DNA"/>
</dbReference>
<name>A0A7J7TIN0_MYOMY</name>
<reference evidence="2 3" key="1">
    <citation type="journal article" date="2020" name="Nature">
        <title>Six reference-quality genomes reveal evolution of bat adaptations.</title>
        <authorList>
            <person name="Jebb D."/>
            <person name="Huang Z."/>
            <person name="Pippel M."/>
            <person name="Hughes G.M."/>
            <person name="Lavrichenko K."/>
            <person name="Devanna P."/>
            <person name="Winkler S."/>
            <person name="Jermiin L.S."/>
            <person name="Skirmuntt E.C."/>
            <person name="Katzourakis A."/>
            <person name="Burkitt-Gray L."/>
            <person name="Ray D.A."/>
            <person name="Sullivan K.A.M."/>
            <person name="Roscito J.G."/>
            <person name="Kirilenko B.M."/>
            <person name="Davalos L.M."/>
            <person name="Corthals A.P."/>
            <person name="Power M.L."/>
            <person name="Jones G."/>
            <person name="Ransome R.D."/>
            <person name="Dechmann D.K.N."/>
            <person name="Locatelli A.G."/>
            <person name="Puechmaille S.J."/>
            <person name="Fedrigo O."/>
            <person name="Jarvis E.D."/>
            <person name="Hiller M."/>
            <person name="Vernes S.C."/>
            <person name="Myers E.W."/>
            <person name="Teeling E.C."/>
        </authorList>
    </citation>
    <scope>NUCLEOTIDE SEQUENCE [LARGE SCALE GENOMIC DNA]</scope>
    <source>
        <strain evidence="2">MMyoMyo1</strain>
        <tissue evidence="2">Flight muscle</tissue>
    </source>
</reference>
<accession>A0A7J7TIN0</accession>
<protein>
    <submittedName>
        <fullName evidence="2">Uncharacterized protein</fullName>
    </submittedName>
</protein>
<feature type="compositionally biased region" description="Low complexity" evidence="1">
    <location>
        <begin position="102"/>
        <end position="117"/>
    </location>
</feature>
<feature type="region of interest" description="Disordered" evidence="1">
    <location>
        <begin position="80"/>
        <end position="125"/>
    </location>
</feature>
<evidence type="ECO:0000256" key="1">
    <source>
        <dbReference type="SAM" id="MobiDB-lite"/>
    </source>
</evidence>
<gene>
    <name evidence="2" type="ORF">mMyoMyo1_009032</name>
</gene>
<organism evidence="2 3">
    <name type="scientific">Myotis myotis</name>
    <name type="common">Greater mouse-eared bat</name>
    <name type="synonym">Vespertilio myotis</name>
    <dbReference type="NCBI Taxonomy" id="51298"/>
    <lineage>
        <taxon>Eukaryota</taxon>
        <taxon>Metazoa</taxon>
        <taxon>Chordata</taxon>
        <taxon>Craniata</taxon>
        <taxon>Vertebrata</taxon>
        <taxon>Euteleostomi</taxon>
        <taxon>Mammalia</taxon>
        <taxon>Eutheria</taxon>
        <taxon>Laurasiatheria</taxon>
        <taxon>Chiroptera</taxon>
        <taxon>Yangochiroptera</taxon>
        <taxon>Vespertilionidae</taxon>
        <taxon>Myotis</taxon>
    </lineage>
</organism>
<evidence type="ECO:0000313" key="3">
    <source>
        <dbReference type="Proteomes" id="UP000527355"/>
    </source>
</evidence>
<dbReference type="Proteomes" id="UP000527355">
    <property type="component" value="Unassembled WGS sequence"/>
</dbReference>
<comment type="caution">
    <text evidence="2">The sequence shown here is derived from an EMBL/GenBank/DDBJ whole genome shotgun (WGS) entry which is preliminary data.</text>
</comment>
<dbReference type="AlphaFoldDB" id="A0A7J7TIN0"/>
<keyword evidence="3" id="KW-1185">Reference proteome</keyword>
<proteinExistence type="predicted"/>